<evidence type="ECO:0000259" key="3">
    <source>
        <dbReference type="PROSITE" id="PS50003"/>
    </source>
</evidence>
<dbReference type="InterPro" id="IPR001849">
    <property type="entry name" value="PH_domain"/>
</dbReference>
<proteinExistence type="predicted"/>
<name>A0ABM0JLC1_APLCA</name>
<dbReference type="Proteomes" id="UP000694888">
    <property type="component" value="Unplaced"/>
</dbReference>
<dbReference type="SMART" id="SM00233">
    <property type="entry name" value="PH"/>
    <property type="match status" value="1"/>
</dbReference>
<reference evidence="5" key="1">
    <citation type="submission" date="2025-08" db="UniProtKB">
        <authorList>
            <consortium name="RefSeq"/>
        </authorList>
    </citation>
    <scope>IDENTIFICATION</scope>
</reference>
<dbReference type="InterPro" id="IPR011993">
    <property type="entry name" value="PH-like_dom_sf"/>
</dbReference>
<evidence type="ECO:0000256" key="1">
    <source>
        <dbReference type="ARBA" id="ARBA00004370"/>
    </source>
</evidence>
<evidence type="ECO:0000313" key="4">
    <source>
        <dbReference type="Proteomes" id="UP000694888"/>
    </source>
</evidence>
<dbReference type="PANTHER" id="PTHR14309">
    <property type="entry name" value="EXPRESSED PROTEIN"/>
    <property type="match status" value="1"/>
</dbReference>
<dbReference type="Pfam" id="PF00169">
    <property type="entry name" value="PH"/>
    <property type="match status" value="1"/>
</dbReference>
<keyword evidence="4" id="KW-1185">Reference proteome</keyword>
<dbReference type="PANTHER" id="PTHR14309:SF10">
    <property type="entry name" value="PH DOMAIN-CONTAINING PROTEIN"/>
    <property type="match status" value="1"/>
</dbReference>
<dbReference type="InterPro" id="IPR039680">
    <property type="entry name" value="PLEKHB1/2"/>
</dbReference>
<accession>A0ABM0JLC1</accession>
<dbReference type="PROSITE" id="PS50003">
    <property type="entry name" value="PH_DOMAIN"/>
    <property type="match status" value="1"/>
</dbReference>
<dbReference type="Gene3D" id="2.30.29.30">
    <property type="entry name" value="Pleckstrin-homology domain (PH domain)/Phosphotyrosine-binding domain (PTB)"/>
    <property type="match status" value="1"/>
</dbReference>
<dbReference type="GeneID" id="101851861"/>
<evidence type="ECO:0000313" key="5">
    <source>
        <dbReference type="RefSeq" id="XP_005096410.1"/>
    </source>
</evidence>
<dbReference type="SUPFAM" id="SSF50729">
    <property type="entry name" value="PH domain-like"/>
    <property type="match status" value="1"/>
</dbReference>
<comment type="subcellular location">
    <subcellularLocation>
        <location evidence="1">Membrane</location>
    </subcellularLocation>
</comment>
<evidence type="ECO:0000256" key="2">
    <source>
        <dbReference type="ARBA" id="ARBA00023136"/>
    </source>
</evidence>
<gene>
    <name evidence="5" type="primary">LOC101851861</name>
</gene>
<sequence length="213" mass="23817">MASGGFDIAKAGWLYRQSSVLRRWKKSWFVLDRQGDLRYFETPDTPRAEERLVVRAVVTHIKTGPDCRPANPPEGVSSAKACFLELSLREGYSLLLCAESFDDMRAWQIAIEDARTMLARGPPPSVMSTTTIVGAPGYIHSNSPYMGYGYPGQVISTTPMMGAPPAQVIHSPAGTTTVVQAPPQQIVYVDDNPYRYRRRYCRGGFYPTPLFFW</sequence>
<protein>
    <submittedName>
        <fullName evidence="5">Pleckstrin homology domain-containing family B member 2</fullName>
    </submittedName>
</protein>
<dbReference type="RefSeq" id="XP_005096410.1">
    <property type="nucleotide sequence ID" value="XM_005096353.3"/>
</dbReference>
<organism evidence="4 5">
    <name type="scientific">Aplysia californica</name>
    <name type="common">California sea hare</name>
    <dbReference type="NCBI Taxonomy" id="6500"/>
    <lineage>
        <taxon>Eukaryota</taxon>
        <taxon>Metazoa</taxon>
        <taxon>Spiralia</taxon>
        <taxon>Lophotrochozoa</taxon>
        <taxon>Mollusca</taxon>
        <taxon>Gastropoda</taxon>
        <taxon>Heterobranchia</taxon>
        <taxon>Euthyneura</taxon>
        <taxon>Tectipleura</taxon>
        <taxon>Aplysiida</taxon>
        <taxon>Aplysioidea</taxon>
        <taxon>Aplysiidae</taxon>
        <taxon>Aplysia</taxon>
    </lineage>
</organism>
<feature type="domain" description="PH" evidence="3">
    <location>
        <begin position="7"/>
        <end position="116"/>
    </location>
</feature>
<keyword evidence="2" id="KW-0472">Membrane</keyword>